<dbReference type="SUPFAM" id="SSF51735">
    <property type="entry name" value="NAD(P)-binding Rossmann-fold domains"/>
    <property type="match status" value="1"/>
</dbReference>
<comment type="similarity">
    <text evidence="1">Belongs to the Gfo/Idh/MocA family.</text>
</comment>
<evidence type="ECO:0000256" key="1">
    <source>
        <dbReference type="ARBA" id="ARBA00010928"/>
    </source>
</evidence>
<keyword evidence="2" id="KW-0560">Oxidoreductase</keyword>
<evidence type="ECO:0000259" key="3">
    <source>
        <dbReference type="Pfam" id="PF01408"/>
    </source>
</evidence>
<dbReference type="GO" id="GO:0016491">
    <property type="term" value="F:oxidoreductase activity"/>
    <property type="evidence" value="ECO:0007669"/>
    <property type="project" value="UniProtKB-KW"/>
</dbReference>
<dbReference type="PANTHER" id="PTHR22604:SF105">
    <property type="entry name" value="TRANS-1,2-DIHYDROBENZENE-1,2-DIOL DEHYDROGENASE"/>
    <property type="match status" value="1"/>
</dbReference>
<feature type="domain" description="Gfo/Idh/MocA-like oxidoreductase N-terminal" evidence="3">
    <location>
        <begin position="4"/>
        <end position="125"/>
    </location>
</feature>
<dbReference type="InterPro" id="IPR036291">
    <property type="entry name" value="NAD(P)-bd_dom_sf"/>
</dbReference>
<gene>
    <name evidence="4" type="ORF">METZ01_LOCUS231349</name>
</gene>
<dbReference type="EMBL" id="UINC01057403">
    <property type="protein sequence ID" value="SVB78495.1"/>
    <property type="molecule type" value="Genomic_DNA"/>
</dbReference>
<accession>A0A382GUH0</accession>
<sequence>MSSIKWGIIGPGNIAHNFADGLKESFSGQLIAIASTSEERRRNFGDKYNINNAFRFSTYQDLLNSSEVDAVYISTPHTLHAEWTINAAGKGKHVLCEKPAAINLKEGQQIIEAVRQAGVFYMEGFMYRCHP</sequence>
<dbReference type="GO" id="GO:0000166">
    <property type="term" value="F:nucleotide binding"/>
    <property type="evidence" value="ECO:0007669"/>
    <property type="project" value="InterPro"/>
</dbReference>
<evidence type="ECO:0000313" key="4">
    <source>
        <dbReference type="EMBL" id="SVB78495.1"/>
    </source>
</evidence>
<evidence type="ECO:0000256" key="2">
    <source>
        <dbReference type="ARBA" id="ARBA00023002"/>
    </source>
</evidence>
<dbReference type="InterPro" id="IPR050984">
    <property type="entry name" value="Gfo/Idh/MocA_domain"/>
</dbReference>
<feature type="non-terminal residue" evidence="4">
    <location>
        <position position="131"/>
    </location>
</feature>
<dbReference type="Pfam" id="PF01408">
    <property type="entry name" value="GFO_IDH_MocA"/>
    <property type="match status" value="1"/>
</dbReference>
<dbReference type="Gene3D" id="3.40.50.720">
    <property type="entry name" value="NAD(P)-binding Rossmann-like Domain"/>
    <property type="match status" value="1"/>
</dbReference>
<organism evidence="4">
    <name type="scientific">marine metagenome</name>
    <dbReference type="NCBI Taxonomy" id="408172"/>
    <lineage>
        <taxon>unclassified sequences</taxon>
        <taxon>metagenomes</taxon>
        <taxon>ecological metagenomes</taxon>
    </lineage>
</organism>
<name>A0A382GUH0_9ZZZZ</name>
<dbReference type="PANTHER" id="PTHR22604">
    <property type="entry name" value="OXIDOREDUCTASES"/>
    <property type="match status" value="1"/>
</dbReference>
<dbReference type="AlphaFoldDB" id="A0A382GUH0"/>
<dbReference type="InterPro" id="IPR000683">
    <property type="entry name" value="Gfo/Idh/MocA-like_OxRdtase_N"/>
</dbReference>
<protein>
    <recommendedName>
        <fullName evidence="3">Gfo/Idh/MocA-like oxidoreductase N-terminal domain-containing protein</fullName>
    </recommendedName>
</protein>
<proteinExistence type="inferred from homology"/>
<reference evidence="4" key="1">
    <citation type="submission" date="2018-05" db="EMBL/GenBank/DDBJ databases">
        <authorList>
            <person name="Lanie J.A."/>
            <person name="Ng W.-L."/>
            <person name="Kazmierczak K.M."/>
            <person name="Andrzejewski T.M."/>
            <person name="Davidsen T.M."/>
            <person name="Wayne K.J."/>
            <person name="Tettelin H."/>
            <person name="Glass J.I."/>
            <person name="Rusch D."/>
            <person name="Podicherti R."/>
            <person name="Tsui H.-C.T."/>
            <person name="Winkler M.E."/>
        </authorList>
    </citation>
    <scope>NUCLEOTIDE SEQUENCE</scope>
</reference>